<dbReference type="AlphaFoldDB" id="A0A9P8K4J3"/>
<comment type="similarity">
    <text evidence="1">Belongs to the ustYa family.</text>
</comment>
<evidence type="ECO:0000313" key="2">
    <source>
        <dbReference type="EMBL" id="KAH0214054.1"/>
    </source>
</evidence>
<proteinExistence type="inferred from homology"/>
<evidence type="ECO:0000313" key="3">
    <source>
        <dbReference type="Proteomes" id="UP000767238"/>
    </source>
</evidence>
<dbReference type="EMBL" id="JAHFYH010000088">
    <property type="protein sequence ID" value="KAH0214054.1"/>
    <property type="molecule type" value="Genomic_DNA"/>
</dbReference>
<reference evidence="2" key="2">
    <citation type="submission" date="2021-08" db="EMBL/GenBank/DDBJ databases">
        <authorList>
            <person name="Gostincar C."/>
            <person name="Sun X."/>
            <person name="Song Z."/>
            <person name="Gunde-Cimerman N."/>
        </authorList>
    </citation>
    <scope>NUCLEOTIDE SEQUENCE</scope>
    <source>
        <strain evidence="2">EXF-8016</strain>
    </source>
</reference>
<protein>
    <submittedName>
        <fullName evidence="2">Uncharacterized protein</fullName>
    </submittedName>
</protein>
<dbReference type="PANTHER" id="PTHR33365">
    <property type="entry name" value="YALI0B05434P"/>
    <property type="match status" value="1"/>
</dbReference>
<dbReference type="PANTHER" id="PTHR33365:SF13">
    <property type="entry name" value="TAT PATHWAY SIGNAL SEQUENCE"/>
    <property type="match status" value="1"/>
</dbReference>
<feature type="non-terminal residue" evidence="2">
    <location>
        <position position="135"/>
    </location>
</feature>
<dbReference type="InterPro" id="IPR021765">
    <property type="entry name" value="UstYa-like"/>
</dbReference>
<dbReference type="Proteomes" id="UP000767238">
    <property type="component" value="Unassembled WGS sequence"/>
</dbReference>
<name>A0A9P8K4J3_AURME</name>
<evidence type="ECO:0000256" key="1">
    <source>
        <dbReference type="ARBA" id="ARBA00035112"/>
    </source>
</evidence>
<organism evidence="2 3">
    <name type="scientific">Aureobasidium melanogenum</name>
    <name type="common">Aureobasidium pullulans var. melanogenum</name>
    <dbReference type="NCBI Taxonomy" id="46634"/>
    <lineage>
        <taxon>Eukaryota</taxon>
        <taxon>Fungi</taxon>
        <taxon>Dikarya</taxon>
        <taxon>Ascomycota</taxon>
        <taxon>Pezizomycotina</taxon>
        <taxon>Dothideomycetes</taxon>
        <taxon>Dothideomycetidae</taxon>
        <taxon>Dothideales</taxon>
        <taxon>Saccotheciaceae</taxon>
        <taxon>Aureobasidium</taxon>
    </lineage>
</organism>
<dbReference type="GO" id="GO:0043386">
    <property type="term" value="P:mycotoxin biosynthetic process"/>
    <property type="evidence" value="ECO:0007669"/>
    <property type="project" value="InterPro"/>
</dbReference>
<accession>A0A9P8K4J3</accession>
<dbReference type="OrthoDB" id="3687641at2759"/>
<reference evidence="2" key="1">
    <citation type="journal article" date="2021" name="J Fungi (Basel)">
        <title>Virulence traits and population genomics of the black yeast Aureobasidium melanogenum.</title>
        <authorList>
            <person name="Cernosa A."/>
            <person name="Sun X."/>
            <person name="Gostincar C."/>
            <person name="Fang C."/>
            <person name="Gunde-Cimerman N."/>
            <person name="Song Z."/>
        </authorList>
    </citation>
    <scope>NUCLEOTIDE SEQUENCE</scope>
    <source>
        <strain evidence="2">EXF-8016</strain>
    </source>
</reference>
<comment type="caution">
    <text evidence="2">The sequence shown here is derived from an EMBL/GenBank/DDBJ whole genome shotgun (WGS) entry which is preliminary data.</text>
</comment>
<sequence length="135" mass="15783">MRQSLFQKVKLQGTDYNKVKSSLQQIKEADLKGSWYNYSHYKDQGAGPFANTEDILKVHYTHCLDILCQQIMCTAETGVFGQWWVKDIGPFVDFNTKHKCKNFEDIRVWAEKKQVRDGEREVEFRDGDMVLDSIP</sequence>
<dbReference type="Pfam" id="PF11807">
    <property type="entry name" value="UstYa"/>
    <property type="match status" value="1"/>
</dbReference>
<gene>
    <name evidence="2" type="ORF">KCV03_g8590</name>
</gene>